<dbReference type="InterPro" id="IPR044611">
    <property type="entry name" value="E3A/B/C-like"/>
</dbReference>
<feature type="domain" description="HECT" evidence="6">
    <location>
        <begin position="5"/>
        <end position="56"/>
    </location>
</feature>
<comment type="catalytic activity">
    <reaction evidence="1">
        <text>S-ubiquitinyl-[E2 ubiquitin-conjugating enzyme]-L-cysteine + [acceptor protein]-L-lysine = [E2 ubiquitin-conjugating enzyme]-L-cysteine + N(6)-ubiquitinyl-[acceptor protein]-L-lysine.</text>
        <dbReference type="EC" id="2.3.2.26"/>
    </reaction>
</comment>
<dbReference type="InterPro" id="IPR035983">
    <property type="entry name" value="Hect_E3_ubiquitin_ligase"/>
</dbReference>
<keyword evidence="8" id="KW-1185">Reference proteome</keyword>
<evidence type="ECO:0000256" key="1">
    <source>
        <dbReference type="ARBA" id="ARBA00000885"/>
    </source>
</evidence>
<evidence type="ECO:0000256" key="2">
    <source>
        <dbReference type="ARBA" id="ARBA00012485"/>
    </source>
</evidence>
<evidence type="ECO:0000259" key="6">
    <source>
        <dbReference type="PROSITE" id="PS50237"/>
    </source>
</evidence>
<reference evidence="7" key="1">
    <citation type="submission" date="2025-08" db="UniProtKB">
        <authorList>
            <consortium name="Ensembl"/>
        </authorList>
    </citation>
    <scope>IDENTIFICATION</scope>
</reference>
<protein>
    <recommendedName>
        <fullName evidence="2">HECT-type E3 ubiquitin transferase</fullName>
        <ecNumber evidence="2">2.3.2.26</ecNumber>
    </recommendedName>
</protein>
<dbReference type="Proteomes" id="UP000265000">
    <property type="component" value="Unplaced"/>
</dbReference>
<dbReference type="EC" id="2.3.2.26" evidence="2"/>
<keyword evidence="4 5" id="KW-0833">Ubl conjugation pathway</keyword>
<dbReference type="GO" id="GO:0000209">
    <property type="term" value="P:protein polyubiquitination"/>
    <property type="evidence" value="ECO:0007669"/>
    <property type="project" value="InterPro"/>
</dbReference>
<name>A0A3Q2PB13_FUNHE</name>
<dbReference type="GeneTree" id="ENSGT00940000158924"/>
<evidence type="ECO:0000256" key="3">
    <source>
        <dbReference type="ARBA" id="ARBA00022679"/>
    </source>
</evidence>
<dbReference type="Ensembl" id="ENSFHET00000016308.1">
    <property type="protein sequence ID" value="ENSFHEP00000009784.1"/>
    <property type="gene ID" value="ENSFHEG00000011045.1"/>
</dbReference>
<evidence type="ECO:0000256" key="5">
    <source>
        <dbReference type="PROSITE-ProRule" id="PRU00104"/>
    </source>
</evidence>
<evidence type="ECO:0000256" key="4">
    <source>
        <dbReference type="ARBA" id="ARBA00022786"/>
    </source>
</evidence>
<proteinExistence type="predicted"/>
<dbReference type="PROSITE" id="PS50237">
    <property type="entry name" value="HECT"/>
    <property type="match status" value="1"/>
</dbReference>
<reference evidence="7" key="2">
    <citation type="submission" date="2025-09" db="UniProtKB">
        <authorList>
            <consortium name="Ensembl"/>
        </authorList>
    </citation>
    <scope>IDENTIFICATION</scope>
</reference>
<dbReference type="GO" id="GO:0061630">
    <property type="term" value="F:ubiquitin protein ligase activity"/>
    <property type="evidence" value="ECO:0007669"/>
    <property type="project" value="UniProtKB-EC"/>
</dbReference>
<sequence length="56" mass="6231">MKSLKLVIQPTGGGEHYLPVAHTCFNLLDLPKYSSAETLREKLLHAIDHNQGFNLA</sequence>
<accession>A0A3Q2PB13</accession>
<evidence type="ECO:0000313" key="8">
    <source>
        <dbReference type="Proteomes" id="UP000265000"/>
    </source>
</evidence>
<dbReference type="Pfam" id="PF00632">
    <property type="entry name" value="HECT"/>
    <property type="match status" value="1"/>
</dbReference>
<dbReference type="PANTHER" id="PTHR45700:SF2">
    <property type="entry name" value="UBIQUITIN-PROTEIN LIGASE E3C"/>
    <property type="match status" value="1"/>
</dbReference>
<organism evidence="7 8">
    <name type="scientific">Fundulus heteroclitus</name>
    <name type="common">Killifish</name>
    <name type="synonym">Mummichog</name>
    <dbReference type="NCBI Taxonomy" id="8078"/>
    <lineage>
        <taxon>Eukaryota</taxon>
        <taxon>Metazoa</taxon>
        <taxon>Chordata</taxon>
        <taxon>Craniata</taxon>
        <taxon>Vertebrata</taxon>
        <taxon>Euteleostomi</taxon>
        <taxon>Actinopterygii</taxon>
        <taxon>Neopterygii</taxon>
        <taxon>Teleostei</taxon>
        <taxon>Neoteleostei</taxon>
        <taxon>Acanthomorphata</taxon>
        <taxon>Ovalentaria</taxon>
        <taxon>Atherinomorphae</taxon>
        <taxon>Cyprinodontiformes</taxon>
        <taxon>Fundulidae</taxon>
        <taxon>Fundulus</taxon>
    </lineage>
</organism>
<dbReference type="SUPFAM" id="SSF56204">
    <property type="entry name" value="Hect, E3 ligase catalytic domain"/>
    <property type="match status" value="1"/>
</dbReference>
<dbReference type="AlphaFoldDB" id="A0A3Q2PB13"/>
<dbReference type="PANTHER" id="PTHR45700">
    <property type="entry name" value="UBIQUITIN-PROTEIN LIGASE E3C"/>
    <property type="match status" value="1"/>
</dbReference>
<feature type="active site" description="Glycyl thioester intermediate" evidence="5">
    <location>
        <position position="24"/>
    </location>
</feature>
<evidence type="ECO:0000313" key="7">
    <source>
        <dbReference type="Ensembl" id="ENSFHEP00000009784.1"/>
    </source>
</evidence>
<dbReference type="Gene3D" id="3.30.2410.10">
    <property type="entry name" value="Hect, E3 ligase catalytic domain"/>
    <property type="match status" value="1"/>
</dbReference>
<dbReference type="InterPro" id="IPR000569">
    <property type="entry name" value="HECT_dom"/>
</dbReference>
<keyword evidence="3" id="KW-0808">Transferase</keyword>
<dbReference type="STRING" id="8078.ENSFHEP00000009784"/>
<dbReference type="GO" id="GO:0006511">
    <property type="term" value="P:ubiquitin-dependent protein catabolic process"/>
    <property type="evidence" value="ECO:0007669"/>
    <property type="project" value="TreeGrafter"/>
</dbReference>